<keyword evidence="4" id="KW-0479">Metal-binding</keyword>
<dbReference type="InterPro" id="IPR011057">
    <property type="entry name" value="Mss4-like_sf"/>
</dbReference>
<dbReference type="PROSITE" id="PS51790">
    <property type="entry name" value="MSRB"/>
    <property type="match status" value="1"/>
</dbReference>
<dbReference type="GO" id="GO:0006979">
    <property type="term" value="P:response to oxidative stress"/>
    <property type="evidence" value="ECO:0007669"/>
    <property type="project" value="InterPro"/>
</dbReference>
<evidence type="ECO:0000313" key="9">
    <source>
        <dbReference type="EMBL" id="SVB03885.1"/>
    </source>
</evidence>
<keyword evidence="6" id="KW-0560">Oxidoreductase</keyword>
<dbReference type="GO" id="GO:0046872">
    <property type="term" value="F:metal ion binding"/>
    <property type="evidence" value="ECO:0007669"/>
    <property type="project" value="UniProtKB-KW"/>
</dbReference>
<dbReference type="EC" id="1.8.4.12" evidence="3"/>
<dbReference type="InterPro" id="IPR028427">
    <property type="entry name" value="Met_Sox_Rdtase_MsrB"/>
</dbReference>
<dbReference type="NCBIfam" id="TIGR00357">
    <property type="entry name" value="peptide-methionine (R)-S-oxide reductase MsrB"/>
    <property type="match status" value="1"/>
</dbReference>
<dbReference type="AlphaFoldDB" id="A0A382AQS2"/>
<dbReference type="GO" id="GO:0030091">
    <property type="term" value="P:protein repair"/>
    <property type="evidence" value="ECO:0007669"/>
    <property type="project" value="InterPro"/>
</dbReference>
<evidence type="ECO:0000256" key="3">
    <source>
        <dbReference type="ARBA" id="ARBA00012499"/>
    </source>
</evidence>
<dbReference type="EMBL" id="UINC01026438">
    <property type="protein sequence ID" value="SVB03885.1"/>
    <property type="molecule type" value="Genomic_DNA"/>
</dbReference>
<dbReference type="GO" id="GO:0033743">
    <property type="term" value="F:peptide-methionine (R)-S-oxide reductase activity"/>
    <property type="evidence" value="ECO:0007669"/>
    <property type="project" value="UniProtKB-EC"/>
</dbReference>
<evidence type="ECO:0000256" key="5">
    <source>
        <dbReference type="ARBA" id="ARBA00022833"/>
    </source>
</evidence>
<sequence>MKVKLYMATKSAKQQASIIGLLFAIVCFMSCQRSSNNLGVTENMEKDKTDVAEKIVLTDEEWKRRLTPEQYRILRQKGTERAFTNEMKHLGKGSFVCAGCESELFVSDTKYDSGCGWPSFYDTVDKNNITQELDSSFSMKRIEVLCSRCGGHLGHIFNDGPQPTGLRYCINGGAIKFQKDDEDNK</sequence>
<gene>
    <name evidence="9" type="ORF">METZ01_LOCUS156739</name>
</gene>
<evidence type="ECO:0000256" key="4">
    <source>
        <dbReference type="ARBA" id="ARBA00022723"/>
    </source>
</evidence>
<comment type="similarity">
    <text evidence="2">Belongs to the MsrB Met sulfoxide reductase family.</text>
</comment>
<evidence type="ECO:0000256" key="1">
    <source>
        <dbReference type="ARBA" id="ARBA00001947"/>
    </source>
</evidence>
<comment type="cofactor">
    <cofactor evidence="1">
        <name>Zn(2+)</name>
        <dbReference type="ChEBI" id="CHEBI:29105"/>
    </cofactor>
</comment>
<evidence type="ECO:0000256" key="7">
    <source>
        <dbReference type="ARBA" id="ARBA00048488"/>
    </source>
</evidence>
<evidence type="ECO:0000256" key="2">
    <source>
        <dbReference type="ARBA" id="ARBA00007174"/>
    </source>
</evidence>
<evidence type="ECO:0000256" key="6">
    <source>
        <dbReference type="ARBA" id="ARBA00023002"/>
    </source>
</evidence>
<dbReference type="PANTHER" id="PTHR10173:SF52">
    <property type="entry name" value="METHIONINE-R-SULFOXIDE REDUCTASE B1"/>
    <property type="match status" value="1"/>
</dbReference>
<dbReference type="GO" id="GO:0005737">
    <property type="term" value="C:cytoplasm"/>
    <property type="evidence" value="ECO:0007669"/>
    <property type="project" value="TreeGrafter"/>
</dbReference>
<name>A0A382AQS2_9ZZZZ</name>
<accession>A0A382AQS2</accession>
<dbReference type="Pfam" id="PF01641">
    <property type="entry name" value="SelR"/>
    <property type="match status" value="1"/>
</dbReference>
<comment type="catalytic activity">
    <reaction evidence="7">
        <text>L-methionyl-[protein] + [thioredoxin]-disulfide + H2O = L-methionyl-(R)-S-oxide-[protein] + [thioredoxin]-dithiol</text>
        <dbReference type="Rhea" id="RHEA:24164"/>
        <dbReference type="Rhea" id="RHEA-COMP:10698"/>
        <dbReference type="Rhea" id="RHEA-COMP:10700"/>
        <dbReference type="Rhea" id="RHEA-COMP:12313"/>
        <dbReference type="Rhea" id="RHEA-COMP:12314"/>
        <dbReference type="ChEBI" id="CHEBI:15377"/>
        <dbReference type="ChEBI" id="CHEBI:16044"/>
        <dbReference type="ChEBI" id="CHEBI:29950"/>
        <dbReference type="ChEBI" id="CHEBI:45764"/>
        <dbReference type="ChEBI" id="CHEBI:50058"/>
        <dbReference type="EC" id="1.8.4.12"/>
    </reaction>
</comment>
<dbReference type="PANTHER" id="PTHR10173">
    <property type="entry name" value="METHIONINE SULFOXIDE REDUCTASE"/>
    <property type="match status" value="1"/>
</dbReference>
<dbReference type="InterPro" id="IPR002579">
    <property type="entry name" value="Met_Sox_Rdtase_MsrB_dom"/>
</dbReference>
<feature type="domain" description="MsrB" evidence="8">
    <location>
        <begin position="59"/>
        <end position="180"/>
    </location>
</feature>
<organism evidence="9">
    <name type="scientific">marine metagenome</name>
    <dbReference type="NCBI Taxonomy" id="408172"/>
    <lineage>
        <taxon>unclassified sequences</taxon>
        <taxon>metagenomes</taxon>
        <taxon>ecological metagenomes</taxon>
    </lineage>
</organism>
<dbReference type="SUPFAM" id="SSF51316">
    <property type="entry name" value="Mss4-like"/>
    <property type="match status" value="1"/>
</dbReference>
<keyword evidence="5" id="KW-0862">Zinc</keyword>
<dbReference type="Gene3D" id="2.170.150.20">
    <property type="entry name" value="Peptide methionine sulfoxide reductase"/>
    <property type="match status" value="1"/>
</dbReference>
<dbReference type="FunFam" id="2.170.150.20:FF:000001">
    <property type="entry name" value="Peptide methionine sulfoxide reductase MsrB"/>
    <property type="match status" value="1"/>
</dbReference>
<proteinExistence type="inferred from homology"/>
<protein>
    <recommendedName>
        <fullName evidence="3">peptide-methionine (R)-S-oxide reductase</fullName>
        <ecNumber evidence="3">1.8.4.12</ecNumber>
    </recommendedName>
</protein>
<evidence type="ECO:0000259" key="8">
    <source>
        <dbReference type="PROSITE" id="PS51790"/>
    </source>
</evidence>
<reference evidence="9" key="1">
    <citation type="submission" date="2018-05" db="EMBL/GenBank/DDBJ databases">
        <authorList>
            <person name="Lanie J.A."/>
            <person name="Ng W.-L."/>
            <person name="Kazmierczak K.M."/>
            <person name="Andrzejewski T.M."/>
            <person name="Davidsen T.M."/>
            <person name="Wayne K.J."/>
            <person name="Tettelin H."/>
            <person name="Glass J.I."/>
            <person name="Rusch D."/>
            <person name="Podicherti R."/>
            <person name="Tsui H.-C.T."/>
            <person name="Winkler M.E."/>
        </authorList>
    </citation>
    <scope>NUCLEOTIDE SEQUENCE</scope>
</reference>